<organism evidence="6 7">
    <name type="scientific">Hathewaya limosa</name>
    <name type="common">Clostridium limosum</name>
    <dbReference type="NCBI Taxonomy" id="1536"/>
    <lineage>
        <taxon>Bacteria</taxon>
        <taxon>Bacillati</taxon>
        <taxon>Bacillota</taxon>
        <taxon>Clostridia</taxon>
        <taxon>Eubacteriales</taxon>
        <taxon>Clostridiaceae</taxon>
        <taxon>Hathewaya</taxon>
    </lineage>
</organism>
<dbReference type="EMBL" id="JAUSWN010000005">
    <property type="protein sequence ID" value="MDQ0479140.1"/>
    <property type="molecule type" value="Genomic_DNA"/>
</dbReference>
<accession>A0ABU0JRT7</accession>
<dbReference type="Pfam" id="PF00535">
    <property type="entry name" value="Glycos_transf_2"/>
    <property type="match status" value="1"/>
</dbReference>
<keyword evidence="4" id="KW-0812">Transmembrane</keyword>
<feature type="transmembrane region" description="Helical" evidence="4">
    <location>
        <begin position="14"/>
        <end position="36"/>
    </location>
</feature>
<evidence type="ECO:0000256" key="2">
    <source>
        <dbReference type="ARBA" id="ARBA00022676"/>
    </source>
</evidence>
<feature type="transmembrane region" description="Helical" evidence="4">
    <location>
        <begin position="414"/>
        <end position="431"/>
    </location>
</feature>
<name>A0ABU0JRT7_HATLI</name>
<feature type="transmembrane region" description="Helical" evidence="4">
    <location>
        <begin position="385"/>
        <end position="408"/>
    </location>
</feature>
<reference evidence="6 7" key="1">
    <citation type="submission" date="2023-07" db="EMBL/GenBank/DDBJ databases">
        <title>Genomic Encyclopedia of Type Strains, Phase IV (KMG-IV): sequencing the most valuable type-strain genomes for metagenomic binning, comparative biology and taxonomic classification.</title>
        <authorList>
            <person name="Goeker M."/>
        </authorList>
    </citation>
    <scope>NUCLEOTIDE SEQUENCE [LARGE SCALE GENOMIC DNA]</scope>
    <source>
        <strain evidence="6 7">DSM 1400</strain>
    </source>
</reference>
<protein>
    <submittedName>
        <fullName evidence="6">Cellulose synthase/poly-beta-1,6-N-acetylglucosamine synthase-like glycosyltransferase</fullName>
    </submittedName>
</protein>
<evidence type="ECO:0000259" key="5">
    <source>
        <dbReference type="Pfam" id="PF00535"/>
    </source>
</evidence>
<dbReference type="InterPro" id="IPR001173">
    <property type="entry name" value="Glyco_trans_2-like"/>
</dbReference>
<feature type="transmembrane region" description="Helical" evidence="4">
    <location>
        <begin position="349"/>
        <end position="373"/>
    </location>
</feature>
<evidence type="ECO:0000313" key="6">
    <source>
        <dbReference type="EMBL" id="MDQ0479140.1"/>
    </source>
</evidence>
<dbReference type="SUPFAM" id="SSF53448">
    <property type="entry name" value="Nucleotide-diphospho-sugar transferases"/>
    <property type="match status" value="1"/>
</dbReference>
<gene>
    <name evidence="6" type="ORF">QOZ93_000869</name>
</gene>
<evidence type="ECO:0000256" key="4">
    <source>
        <dbReference type="SAM" id="Phobius"/>
    </source>
</evidence>
<keyword evidence="4" id="KW-1133">Transmembrane helix</keyword>
<comment type="caution">
    <text evidence="6">The sequence shown here is derived from an EMBL/GenBank/DDBJ whole genome shotgun (WGS) entry which is preliminary data.</text>
</comment>
<keyword evidence="2" id="KW-0328">Glycosyltransferase</keyword>
<dbReference type="RefSeq" id="WP_307355247.1">
    <property type="nucleotide sequence ID" value="NZ_BAAACJ010000009.1"/>
</dbReference>
<keyword evidence="4" id="KW-0472">Membrane</keyword>
<dbReference type="PANTHER" id="PTHR43630">
    <property type="entry name" value="POLY-BETA-1,6-N-ACETYL-D-GLUCOSAMINE SYNTHASE"/>
    <property type="match status" value="1"/>
</dbReference>
<sequence>MDLSKIVLILDNMVLIYSVVMFSVFFIFVIASALSFNKYRQTEKFIYNFNLNKSKEYIPISLLVPAYNEEVTICNTIDSLISLDYKEYEIIVISDGSKDNTVELVKRKYNLKYIYKPMKNNIATNEVVAVYKGSKDDISIILIDKINGGKADALNVGINYSSYPIFVAIDADSILQKDSLEKIVIPFMQNEKTIAVGGNIKISNFTTIKDGTVIKVEKPKGLIVPFQIIEYLRAFLTNRMVWGIFNMNLIISGAFGAFNKQVVMEIGGYKSDTVGEDMELVMRMHKHFLRNKEEYYIGFTPDANCYTQAPNTLKGLKTQRKRWQIGLIHSMSIHKSMFLNSKWFLAKSYFLLFELITPIVELFGVGVITLAFLCKIINLQLLFQYYFIIIVYGLSISIASILFELYAFKESVKANVILKLILVSIIEGIGYRQLISLYRVSAFIGYNKNKHKWGSIKRTKQN</sequence>
<evidence type="ECO:0000256" key="1">
    <source>
        <dbReference type="ARBA" id="ARBA00006739"/>
    </source>
</evidence>
<dbReference type="CDD" id="cd06423">
    <property type="entry name" value="CESA_like"/>
    <property type="match status" value="1"/>
</dbReference>
<proteinExistence type="inferred from homology"/>
<dbReference type="Proteomes" id="UP001224418">
    <property type="component" value="Unassembled WGS sequence"/>
</dbReference>
<comment type="similarity">
    <text evidence="1">Belongs to the glycosyltransferase 2 family.</text>
</comment>
<dbReference type="Gene3D" id="3.90.550.10">
    <property type="entry name" value="Spore Coat Polysaccharide Biosynthesis Protein SpsA, Chain A"/>
    <property type="match status" value="1"/>
</dbReference>
<dbReference type="PANTHER" id="PTHR43630:SF1">
    <property type="entry name" value="POLY-BETA-1,6-N-ACETYL-D-GLUCOSAMINE SYNTHASE"/>
    <property type="match status" value="1"/>
</dbReference>
<keyword evidence="3" id="KW-0808">Transferase</keyword>
<feature type="domain" description="Glycosyltransferase 2-like" evidence="5">
    <location>
        <begin position="61"/>
        <end position="206"/>
    </location>
</feature>
<dbReference type="InterPro" id="IPR029044">
    <property type="entry name" value="Nucleotide-diphossugar_trans"/>
</dbReference>
<evidence type="ECO:0000313" key="7">
    <source>
        <dbReference type="Proteomes" id="UP001224418"/>
    </source>
</evidence>
<evidence type="ECO:0000256" key="3">
    <source>
        <dbReference type="ARBA" id="ARBA00022679"/>
    </source>
</evidence>
<keyword evidence="7" id="KW-1185">Reference proteome</keyword>